<dbReference type="InterPro" id="IPR000835">
    <property type="entry name" value="HTH_MarR-typ"/>
</dbReference>
<dbReference type="Pfam" id="PF12802">
    <property type="entry name" value="MarR_2"/>
    <property type="match status" value="1"/>
</dbReference>
<gene>
    <name evidence="2" type="ORF">ACFSF0_06830</name>
</gene>
<dbReference type="SUPFAM" id="SSF46785">
    <property type="entry name" value="Winged helix' DNA-binding domain"/>
    <property type="match status" value="1"/>
</dbReference>
<dbReference type="EMBL" id="JBHUEJ010000015">
    <property type="protein sequence ID" value="MFD1710313.1"/>
    <property type="molecule type" value="Genomic_DNA"/>
</dbReference>
<dbReference type="InterPro" id="IPR036388">
    <property type="entry name" value="WH-like_DNA-bd_sf"/>
</dbReference>
<dbReference type="Proteomes" id="UP001597304">
    <property type="component" value="Unassembled WGS sequence"/>
</dbReference>
<evidence type="ECO:0000313" key="2">
    <source>
        <dbReference type="EMBL" id="MFD1710313.1"/>
    </source>
</evidence>
<keyword evidence="3" id="KW-1185">Reference proteome</keyword>
<dbReference type="Gene3D" id="1.10.10.10">
    <property type="entry name" value="Winged helix-like DNA-binding domain superfamily/Winged helix DNA-binding domain"/>
    <property type="match status" value="1"/>
</dbReference>
<evidence type="ECO:0000259" key="1">
    <source>
        <dbReference type="Pfam" id="PF12802"/>
    </source>
</evidence>
<reference evidence="3" key="1">
    <citation type="journal article" date="2019" name="Int. J. Syst. Evol. Microbiol.">
        <title>The Global Catalogue of Microorganisms (GCM) 10K type strain sequencing project: providing services to taxonomists for standard genome sequencing and annotation.</title>
        <authorList>
            <consortium name="The Broad Institute Genomics Platform"/>
            <consortium name="The Broad Institute Genome Sequencing Center for Infectious Disease"/>
            <person name="Wu L."/>
            <person name="Ma J."/>
        </authorList>
    </citation>
    <scope>NUCLEOTIDE SEQUENCE [LARGE SCALE GENOMIC DNA]</scope>
    <source>
        <strain evidence="3">LMG 29247</strain>
    </source>
</reference>
<name>A0ABW4KS41_9BURK</name>
<accession>A0ABW4KS41</accession>
<dbReference type="InterPro" id="IPR036390">
    <property type="entry name" value="WH_DNA-bd_sf"/>
</dbReference>
<dbReference type="RefSeq" id="WP_147912064.1">
    <property type="nucleotide sequence ID" value="NZ_JBHUEJ010000015.1"/>
</dbReference>
<proteinExistence type="predicted"/>
<feature type="domain" description="HTH marR-type" evidence="1">
    <location>
        <begin position="36"/>
        <end position="90"/>
    </location>
</feature>
<organism evidence="2 3">
    <name type="scientific">Ottowia flava</name>
    <dbReference type="NCBI Taxonomy" id="2675430"/>
    <lineage>
        <taxon>Bacteria</taxon>
        <taxon>Pseudomonadati</taxon>
        <taxon>Pseudomonadota</taxon>
        <taxon>Betaproteobacteria</taxon>
        <taxon>Burkholderiales</taxon>
        <taxon>Comamonadaceae</taxon>
        <taxon>Ottowia</taxon>
    </lineage>
</organism>
<evidence type="ECO:0000313" key="3">
    <source>
        <dbReference type="Proteomes" id="UP001597304"/>
    </source>
</evidence>
<sequence>MPHPPALLRNLLFQRSAWFETRVVERARINGYEHITPAMARMFGHMSHRPIGLSELARRLGISRQAVHKCASDAARHGLVEFLPDPANGRVVRVQYTATGRDMEALALSDFGGIERELAERIGSEAVDELKRLLALDWEDGTAGR</sequence>
<comment type="caution">
    <text evidence="2">The sequence shown here is derived from an EMBL/GenBank/DDBJ whole genome shotgun (WGS) entry which is preliminary data.</text>
</comment>
<protein>
    <submittedName>
        <fullName evidence="2">MarR family winged helix-turn-helix transcriptional regulator</fullName>
    </submittedName>
</protein>